<name>A0A9N8S223_9BURK</name>
<organism evidence="2 3">
    <name type="scientific">Paraburkholderia saeva</name>
    <dbReference type="NCBI Taxonomy" id="2777537"/>
    <lineage>
        <taxon>Bacteria</taxon>
        <taxon>Pseudomonadati</taxon>
        <taxon>Pseudomonadota</taxon>
        <taxon>Betaproteobacteria</taxon>
        <taxon>Burkholderiales</taxon>
        <taxon>Burkholderiaceae</taxon>
        <taxon>Paraburkholderia</taxon>
    </lineage>
</organism>
<dbReference type="AlphaFoldDB" id="A0A9N8S223"/>
<proteinExistence type="predicted"/>
<keyword evidence="1" id="KW-0732">Signal</keyword>
<evidence type="ECO:0000313" key="2">
    <source>
        <dbReference type="EMBL" id="CAG4926587.1"/>
    </source>
</evidence>
<evidence type="ECO:0000256" key="1">
    <source>
        <dbReference type="SAM" id="SignalP"/>
    </source>
</evidence>
<reference evidence="2" key="1">
    <citation type="submission" date="2021-04" db="EMBL/GenBank/DDBJ databases">
        <authorList>
            <person name="Vanwijnsberghe S."/>
        </authorList>
    </citation>
    <scope>NUCLEOTIDE SEQUENCE</scope>
    <source>
        <strain evidence="2">LMG 31841</strain>
    </source>
</reference>
<dbReference type="InterPro" id="IPR006311">
    <property type="entry name" value="TAT_signal"/>
</dbReference>
<feature type="chain" id="PRO_5040138481" description="Amidohydrolase-related domain-containing protein" evidence="1">
    <location>
        <begin position="31"/>
        <end position="592"/>
    </location>
</feature>
<keyword evidence="3" id="KW-1185">Reference proteome</keyword>
<accession>A0A9N8S223</accession>
<comment type="caution">
    <text evidence="2">The sequence shown here is derived from an EMBL/GenBank/DDBJ whole genome shotgun (WGS) entry which is preliminary data.</text>
</comment>
<protein>
    <recommendedName>
        <fullName evidence="4">Amidohydrolase-related domain-containing protein</fullName>
    </recommendedName>
</protein>
<dbReference type="PROSITE" id="PS51318">
    <property type="entry name" value="TAT"/>
    <property type="match status" value="1"/>
</dbReference>
<dbReference type="EMBL" id="CAJQZC010000017">
    <property type="protein sequence ID" value="CAG4926587.1"/>
    <property type="molecule type" value="Genomic_DNA"/>
</dbReference>
<dbReference type="RefSeq" id="WP_228883783.1">
    <property type="nucleotide sequence ID" value="NZ_CAJQZC010000017.1"/>
</dbReference>
<dbReference type="Proteomes" id="UP000789704">
    <property type="component" value="Unassembled WGS sequence"/>
</dbReference>
<evidence type="ECO:0000313" key="3">
    <source>
        <dbReference type="Proteomes" id="UP000789704"/>
    </source>
</evidence>
<dbReference type="Gene3D" id="3.20.20.140">
    <property type="entry name" value="Metal-dependent hydrolases"/>
    <property type="match status" value="1"/>
</dbReference>
<sequence>MNPVSPISRRRALQLLAGTALLGAGSPAFPSRNFAAATASGLPPSPQGIPAGKIRPLLRPSRIGNVSKPVPYCIDVHAHLFNASDIDVVGFMKKDVGHAYQNPFVRRLIEGLADVAGILRDDFAVTAAREHQLLVEWLEKLQGVSDENVRKFLDDMANGHRRNIASAIARQMKSRDLDKLYLMLQGIFIEQMRTTYKEEAAPLNPPTVFDEKTVLNAIDPERRINEYERQFHGLPGVVNAFNPAGMLEFTGHMLSYRWMNLRDYTRAYTENAAAFGIDAMFASFVNFDYWLAPATKSPQAEQMKLHAFLSKLSGGYMLPIVAYNPWTDLNDRDASFELVKDAVMNFGFVGVKIYPPTGFYPYGNSSLPYASSEPHPDLVELDAKMFRLASWCASNNVPLMAHSAESNGRDNASDVFGGPVGWNALLKKMGAKTPVIATLAHFGGGESDATDPSNNWPRDFAQMMATPQGRRLYGDLAYWDQIMNCQNSNESCTVAKQRIKAAFSKNPDVAKRLMFGTDWDMLSRESRWETYPVDVLKNLGSFFPSINDLLYTNALSCFGLGVGGAQRNRVIAQLGQVDGPLPGWLLPGNRAP</sequence>
<dbReference type="InterPro" id="IPR032466">
    <property type="entry name" value="Metal_Hydrolase"/>
</dbReference>
<dbReference type="SUPFAM" id="SSF51556">
    <property type="entry name" value="Metallo-dependent hydrolases"/>
    <property type="match status" value="1"/>
</dbReference>
<evidence type="ECO:0008006" key="4">
    <source>
        <dbReference type="Google" id="ProtNLM"/>
    </source>
</evidence>
<gene>
    <name evidence="2" type="ORF">LMG31841_05599</name>
</gene>
<feature type="signal peptide" evidence="1">
    <location>
        <begin position="1"/>
        <end position="30"/>
    </location>
</feature>